<reference evidence="3 4" key="1">
    <citation type="journal article" date="2012" name="Genome Biol.">
        <title>Genome and low-iron response of an oceanic diatom adapted to chronic iron limitation.</title>
        <authorList>
            <person name="Lommer M."/>
            <person name="Specht M."/>
            <person name="Roy A.S."/>
            <person name="Kraemer L."/>
            <person name="Andreson R."/>
            <person name="Gutowska M.A."/>
            <person name="Wolf J."/>
            <person name="Bergner S.V."/>
            <person name="Schilhabel M.B."/>
            <person name="Klostermeier U.C."/>
            <person name="Beiko R.G."/>
            <person name="Rosenstiel P."/>
            <person name="Hippler M."/>
            <person name="Laroche J."/>
        </authorList>
    </citation>
    <scope>NUCLEOTIDE SEQUENCE [LARGE SCALE GENOMIC DNA]</scope>
    <source>
        <strain evidence="3 4">CCMP1005</strain>
    </source>
</reference>
<dbReference type="InterPro" id="IPR002528">
    <property type="entry name" value="MATE_fam"/>
</dbReference>
<proteinExistence type="inferred from homology"/>
<organism evidence="3 4">
    <name type="scientific">Thalassiosira oceanica</name>
    <name type="common">Marine diatom</name>
    <dbReference type="NCBI Taxonomy" id="159749"/>
    <lineage>
        <taxon>Eukaryota</taxon>
        <taxon>Sar</taxon>
        <taxon>Stramenopiles</taxon>
        <taxon>Ochrophyta</taxon>
        <taxon>Bacillariophyta</taxon>
        <taxon>Coscinodiscophyceae</taxon>
        <taxon>Thalassiosirophycidae</taxon>
        <taxon>Thalassiosirales</taxon>
        <taxon>Thalassiosiraceae</taxon>
        <taxon>Thalassiosira</taxon>
    </lineage>
</organism>
<keyword evidence="2" id="KW-0472">Membrane</keyword>
<sequence>MRDLKRTLDGRQLLITDDDATYDNYVPTTIDPGDTLLYVAIGFCFLSLAGVPVYARIGRVVQRKLKLVENSDSANTPWWTRVCLFRKRRRRRGGVEVVDRAGVIQRGLSREARESVIRHQKAHVLAFRDGVEISYHQNDRTMDIQEQQESFGQNNLTVSHANEMVESTASYAKSVVRYDYETMRLLRLAVPFCITEIVDSAAELITLALISNYIGTDEMIAYVMVSVFVGVSSEFVGGFCEVISSKCSHAFGARNHELAGQYVQISMLAFIIGQVPCALIWGFSIGPILQAFGFSDTQAEIASSWVWIAVCLDTAEGIDDSYGDFLEVIGHEAYSNAIGWVSTTIEIGLVAFLVIFMGSSLTQVGLLMLCSQFFWIAVDVIVSLQLGWIRKHEVGLFGKFALRNRPAVKETVKTALPLAFGNLFENSEWEILTLFAVALGPAEATTWAVLGFLWDVLESATEAMGDAGEVRCAYQLGKGRPALAKLVAFKCLFLDSILVVVVTTVFVALSGMFPSWLTRDETIQKMLSDLIPLVALGNIAMSLGMATWALIGSQGRYHLSTSISLLTSFFITIPLGAVMTLWLNIDLQGLTFSIIVGDAATASLLFTVFLISDWEHLSKKVIARVAAEEQLEEDSDDSSSCSSCVSGEVTMPNKRRHQVNVVI</sequence>
<keyword evidence="2" id="KW-0812">Transmembrane</keyword>
<dbReference type="AlphaFoldDB" id="K0RJ89"/>
<name>K0RJ89_THAOC</name>
<keyword evidence="2" id="KW-1133">Transmembrane helix</keyword>
<feature type="transmembrane region" description="Helical" evidence="2">
    <location>
        <begin position="530"/>
        <end position="551"/>
    </location>
</feature>
<dbReference type="GO" id="GO:0016020">
    <property type="term" value="C:membrane"/>
    <property type="evidence" value="ECO:0007669"/>
    <property type="project" value="InterPro"/>
</dbReference>
<accession>K0RJ89</accession>
<feature type="transmembrane region" description="Helical" evidence="2">
    <location>
        <begin position="563"/>
        <end position="583"/>
    </location>
</feature>
<dbReference type="OMA" id="VIGHEAY"/>
<gene>
    <name evidence="3" type="ORF">THAOC_34602</name>
</gene>
<dbReference type="Pfam" id="PF01554">
    <property type="entry name" value="MatE"/>
    <property type="match status" value="2"/>
</dbReference>
<comment type="caution">
    <text evidence="3">The sequence shown here is derived from an EMBL/GenBank/DDBJ whole genome shotgun (WGS) entry which is preliminary data.</text>
</comment>
<evidence type="ECO:0000313" key="4">
    <source>
        <dbReference type="Proteomes" id="UP000266841"/>
    </source>
</evidence>
<feature type="transmembrane region" description="Helical" evidence="2">
    <location>
        <begin position="220"/>
        <end position="244"/>
    </location>
</feature>
<feature type="transmembrane region" description="Helical" evidence="2">
    <location>
        <begin position="589"/>
        <end position="611"/>
    </location>
</feature>
<evidence type="ECO:0000256" key="2">
    <source>
        <dbReference type="SAM" id="Phobius"/>
    </source>
</evidence>
<dbReference type="GO" id="GO:0042910">
    <property type="term" value="F:xenobiotic transmembrane transporter activity"/>
    <property type="evidence" value="ECO:0007669"/>
    <property type="project" value="InterPro"/>
</dbReference>
<protein>
    <recommendedName>
        <fullName evidence="5">Multidrug and toxin extrusion protein</fullName>
    </recommendedName>
</protein>
<dbReference type="OrthoDB" id="42023at2759"/>
<dbReference type="EMBL" id="AGNL01047585">
    <property type="protein sequence ID" value="EJK46717.1"/>
    <property type="molecule type" value="Genomic_DNA"/>
</dbReference>
<evidence type="ECO:0000256" key="1">
    <source>
        <dbReference type="ARBA" id="ARBA00010199"/>
    </source>
</evidence>
<dbReference type="Proteomes" id="UP000266841">
    <property type="component" value="Unassembled WGS sequence"/>
</dbReference>
<comment type="similarity">
    <text evidence="1">Belongs to the multi antimicrobial extrusion (MATE) (TC 2.A.66.1) family.</text>
</comment>
<keyword evidence="4" id="KW-1185">Reference proteome</keyword>
<dbReference type="PANTHER" id="PTHR11206">
    <property type="entry name" value="MULTIDRUG RESISTANCE PROTEIN"/>
    <property type="match status" value="1"/>
</dbReference>
<feature type="transmembrane region" description="Helical" evidence="2">
    <location>
        <begin position="188"/>
        <end position="214"/>
    </location>
</feature>
<evidence type="ECO:0000313" key="3">
    <source>
        <dbReference type="EMBL" id="EJK46717.1"/>
    </source>
</evidence>
<evidence type="ECO:0008006" key="5">
    <source>
        <dbReference type="Google" id="ProtNLM"/>
    </source>
</evidence>
<feature type="transmembrane region" description="Helical" evidence="2">
    <location>
        <begin position="36"/>
        <end position="57"/>
    </location>
</feature>
<feature type="transmembrane region" description="Helical" evidence="2">
    <location>
        <begin position="265"/>
        <end position="285"/>
    </location>
</feature>
<feature type="transmembrane region" description="Helical" evidence="2">
    <location>
        <begin position="337"/>
        <end position="357"/>
    </location>
</feature>
<dbReference type="GO" id="GO:0015297">
    <property type="term" value="F:antiporter activity"/>
    <property type="evidence" value="ECO:0007669"/>
    <property type="project" value="InterPro"/>
</dbReference>
<feature type="transmembrane region" description="Helical" evidence="2">
    <location>
        <begin position="431"/>
        <end position="454"/>
    </location>
</feature>
<dbReference type="eggNOG" id="KOG1347">
    <property type="taxonomic scope" value="Eukaryota"/>
</dbReference>
<feature type="transmembrane region" description="Helical" evidence="2">
    <location>
        <begin position="487"/>
        <end position="510"/>
    </location>
</feature>
<feature type="transmembrane region" description="Helical" evidence="2">
    <location>
        <begin position="364"/>
        <end position="389"/>
    </location>
</feature>